<dbReference type="PROSITE" id="PS51755">
    <property type="entry name" value="OMPR_PHOB"/>
    <property type="match status" value="1"/>
</dbReference>
<dbReference type="Proteomes" id="UP001500928">
    <property type="component" value="Unassembled WGS sequence"/>
</dbReference>
<dbReference type="CDD" id="cd00383">
    <property type="entry name" value="trans_reg_C"/>
    <property type="match status" value="1"/>
</dbReference>
<sequence>MYITSPFAARRLNSDGVAVKLGAMRPDRYAGAERGRVLCVAPSHRTTSVLVGTLRSHGFEPQLLRESWSVGATARASGARAVVLDVEMPGLRPVEVLADLHRDSPRTPVIALTSPEARDRTVSTLRATQDDYLVTPFPMEELLARLRLRLGDDRPTAQLFLRRGEVAVDTALEQVFVENKPVSLSRTEYAVVDALIRHPRGQAMSQEQLVTRVWGGPPTSNIVEVYIGYLRRKLGAERIRTVRGRGYILEG</sequence>
<feature type="DNA-binding region" description="OmpR/PhoB-type" evidence="3">
    <location>
        <begin position="158"/>
        <end position="251"/>
    </location>
</feature>
<accession>A0ABP9CKM2</accession>
<protein>
    <submittedName>
        <fullName evidence="6">Response regulator transcription factor</fullName>
    </submittedName>
</protein>
<reference evidence="7" key="1">
    <citation type="journal article" date="2019" name="Int. J. Syst. Evol. Microbiol.">
        <title>The Global Catalogue of Microorganisms (GCM) 10K type strain sequencing project: providing services to taxonomists for standard genome sequencing and annotation.</title>
        <authorList>
            <consortium name="The Broad Institute Genomics Platform"/>
            <consortium name="The Broad Institute Genome Sequencing Center for Infectious Disease"/>
            <person name="Wu L."/>
            <person name="Ma J."/>
        </authorList>
    </citation>
    <scope>NUCLEOTIDE SEQUENCE [LARGE SCALE GENOMIC DNA]</scope>
    <source>
        <strain evidence="7">JCM 17979</strain>
    </source>
</reference>
<dbReference type="InterPro" id="IPR011006">
    <property type="entry name" value="CheY-like_superfamily"/>
</dbReference>
<keyword evidence="1 3" id="KW-0238">DNA-binding</keyword>
<evidence type="ECO:0000313" key="6">
    <source>
        <dbReference type="EMBL" id="GAA4811503.1"/>
    </source>
</evidence>
<organism evidence="6 7">
    <name type="scientific">Actinomycetospora chlora</name>
    <dbReference type="NCBI Taxonomy" id="663608"/>
    <lineage>
        <taxon>Bacteria</taxon>
        <taxon>Bacillati</taxon>
        <taxon>Actinomycetota</taxon>
        <taxon>Actinomycetes</taxon>
        <taxon>Pseudonocardiales</taxon>
        <taxon>Pseudonocardiaceae</taxon>
        <taxon>Actinomycetospora</taxon>
    </lineage>
</organism>
<keyword evidence="7" id="KW-1185">Reference proteome</keyword>
<name>A0ABP9CKM2_9PSEU</name>
<dbReference type="InterPro" id="IPR039420">
    <property type="entry name" value="WalR-like"/>
</dbReference>
<keyword evidence="2" id="KW-0597">Phosphoprotein</keyword>
<dbReference type="InterPro" id="IPR001789">
    <property type="entry name" value="Sig_transdc_resp-reg_receiver"/>
</dbReference>
<dbReference type="Pfam" id="PF00072">
    <property type="entry name" value="Response_reg"/>
    <property type="match status" value="1"/>
</dbReference>
<dbReference type="EMBL" id="BAABHO010000075">
    <property type="protein sequence ID" value="GAA4811503.1"/>
    <property type="molecule type" value="Genomic_DNA"/>
</dbReference>
<comment type="caution">
    <text evidence="6">The sequence shown here is derived from an EMBL/GenBank/DDBJ whole genome shotgun (WGS) entry which is preliminary data.</text>
</comment>
<evidence type="ECO:0000259" key="5">
    <source>
        <dbReference type="PROSITE" id="PS51755"/>
    </source>
</evidence>
<dbReference type="Pfam" id="PF00486">
    <property type="entry name" value="Trans_reg_C"/>
    <property type="match status" value="1"/>
</dbReference>
<feature type="modified residue" description="4-aspartylphosphate" evidence="2">
    <location>
        <position position="85"/>
    </location>
</feature>
<dbReference type="PROSITE" id="PS50110">
    <property type="entry name" value="RESPONSE_REGULATORY"/>
    <property type="match status" value="1"/>
</dbReference>
<evidence type="ECO:0000259" key="4">
    <source>
        <dbReference type="PROSITE" id="PS50110"/>
    </source>
</evidence>
<dbReference type="InterPro" id="IPR036388">
    <property type="entry name" value="WH-like_DNA-bd_sf"/>
</dbReference>
<dbReference type="SUPFAM" id="SSF52172">
    <property type="entry name" value="CheY-like"/>
    <property type="match status" value="1"/>
</dbReference>
<evidence type="ECO:0000256" key="3">
    <source>
        <dbReference type="PROSITE-ProRule" id="PRU01091"/>
    </source>
</evidence>
<dbReference type="SMART" id="SM00862">
    <property type="entry name" value="Trans_reg_C"/>
    <property type="match status" value="1"/>
</dbReference>
<dbReference type="InterPro" id="IPR001867">
    <property type="entry name" value="OmpR/PhoB-type_DNA-bd"/>
</dbReference>
<dbReference type="Gene3D" id="3.40.50.2300">
    <property type="match status" value="1"/>
</dbReference>
<dbReference type="PANTHER" id="PTHR48111">
    <property type="entry name" value="REGULATOR OF RPOS"/>
    <property type="match status" value="1"/>
</dbReference>
<evidence type="ECO:0000313" key="7">
    <source>
        <dbReference type="Proteomes" id="UP001500928"/>
    </source>
</evidence>
<feature type="domain" description="Response regulatory" evidence="4">
    <location>
        <begin position="36"/>
        <end position="150"/>
    </location>
</feature>
<gene>
    <name evidence="6" type="ORF">GCM10023200_56640</name>
</gene>
<dbReference type="SMART" id="SM00448">
    <property type="entry name" value="REC"/>
    <property type="match status" value="1"/>
</dbReference>
<dbReference type="PANTHER" id="PTHR48111:SF38">
    <property type="entry name" value="TWO-COMPONENT RESPONSE REGULATOR"/>
    <property type="match status" value="1"/>
</dbReference>
<dbReference type="Gene3D" id="1.10.10.10">
    <property type="entry name" value="Winged helix-like DNA-binding domain superfamily/Winged helix DNA-binding domain"/>
    <property type="match status" value="1"/>
</dbReference>
<evidence type="ECO:0000256" key="2">
    <source>
        <dbReference type="PROSITE-ProRule" id="PRU00169"/>
    </source>
</evidence>
<evidence type="ECO:0000256" key="1">
    <source>
        <dbReference type="ARBA" id="ARBA00023125"/>
    </source>
</evidence>
<feature type="domain" description="OmpR/PhoB-type" evidence="5">
    <location>
        <begin position="158"/>
        <end position="251"/>
    </location>
</feature>
<proteinExistence type="predicted"/>